<name>A0ABR1N4X9_9PEZI</name>
<dbReference type="EMBL" id="JBBPBF010000025">
    <property type="protein sequence ID" value="KAK7609054.1"/>
    <property type="molecule type" value="Genomic_DNA"/>
</dbReference>
<protein>
    <recommendedName>
        <fullName evidence="4">Secreted protein</fullName>
    </recommendedName>
</protein>
<gene>
    <name evidence="2" type="ORF">JOL62DRAFT_185648</name>
</gene>
<evidence type="ECO:0000313" key="3">
    <source>
        <dbReference type="Proteomes" id="UP001367316"/>
    </source>
</evidence>
<feature type="chain" id="PRO_5046223329" description="Secreted protein" evidence="1">
    <location>
        <begin position="20"/>
        <end position="174"/>
    </location>
</feature>
<keyword evidence="1" id="KW-0732">Signal</keyword>
<sequence length="174" mass="19491">MLCLYGLVVLAAGVATAAAAFCPIRHMHDRKDDRRAERLVYEYEYARPQPPEKVTIHIPTHSAIAWGRTAAIMPQEPSTSNLRACRSSLPSRHIDEAVTSSKLRVRTKNKETRIVIETMRSVALHCTAHVEPARRREEGDKAVAWQGVSGTHHDAGRDWGVRGSVAEDMRWICT</sequence>
<reference evidence="2 3" key="1">
    <citation type="submission" date="2024-04" db="EMBL/GenBank/DDBJ databases">
        <title>Phyllosticta paracitricarpa is synonymous to the EU quarantine fungus P. citricarpa based on phylogenomic analyses.</title>
        <authorList>
            <consortium name="Lawrence Berkeley National Laboratory"/>
            <person name="Van ingen-buijs V.A."/>
            <person name="Van westerhoven A.C."/>
            <person name="Haridas S."/>
            <person name="Skiadas P."/>
            <person name="Martin F."/>
            <person name="Groenewald J.Z."/>
            <person name="Crous P.W."/>
            <person name="Seidl M.F."/>
        </authorList>
    </citation>
    <scope>NUCLEOTIDE SEQUENCE [LARGE SCALE GENOMIC DNA]</scope>
    <source>
        <strain evidence="2 3">CBS 141358</strain>
    </source>
</reference>
<organism evidence="2 3">
    <name type="scientific">Phyllosticta paracitricarpa</name>
    <dbReference type="NCBI Taxonomy" id="2016321"/>
    <lineage>
        <taxon>Eukaryota</taxon>
        <taxon>Fungi</taxon>
        <taxon>Dikarya</taxon>
        <taxon>Ascomycota</taxon>
        <taxon>Pezizomycotina</taxon>
        <taxon>Dothideomycetes</taxon>
        <taxon>Dothideomycetes incertae sedis</taxon>
        <taxon>Botryosphaeriales</taxon>
        <taxon>Phyllostictaceae</taxon>
        <taxon>Phyllosticta</taxon>
    </lineage>
</organism>
<accession>A0ABR1N4X9</accession>
<comment type="caution">
    <text evidence="2">The sequence shown here is derived from an EMBL/GenBank/DDBJ whole genome shotgun (WGS) entry which is preliminary data.</text>
</comment>
<feature type="signal peptide" evidence="1">
    <location>
        <begin position="1"/>
        <end position="19"/>
    </location>
</feature>
<evidence type="ECO:0008006" key="4">
    <source>
        <dbReference type="Google" id="ProtNLM"/>
    </source>
</evidence>
<evidence type="ECO:0000313" key="2">
    <source>
        <dbReference type="EMBL" id="KAK7609054.1"/>
    </source>
</evidence>
<evidence type="ECO:0000256" key="1">
    <source>
        <dbReference type="SAM" id="SignalP"/>
    </source>
</evidence>
<keyword evidence="3" id="KW-1185">Reference proteome</keyword>
<dbReference type="Proteomes" id="UP001367316">
    <property type="component" value="Unassembled WGS sequence"/>
</dbReference>
<proteinExistence type="predicted"/>